<reference evidence="2" key="2">
    <citation type="submission" date="2024-01" db="EMBL/GenBank/DDBJ databases">
        <title>Comparative genomics of Cryptococcus and Kwoniella reveals pathogenesis evolution and contrasting modes of karyotype evolution via chromosome fusion or intercentromeric recombination.</title>
        <authorList>
            <person name="Coelho M.A."/>
            <person name="David-Palma M."/>
            <person name="Shea T."/>
            <person name="Bowers K."/>
            <person name="McGinley-Smith S."/>
            <person name="Mohammad A.W."/>
            <person name="Gnirke A."/>
            <person name="Yurkov A.M."/>
            <person name="Nowrousian M."/>
            <person name="Sun S."/>
            <person name="Cuomo C.A."/>
            <person name="Heitman J."/>
        </authorList>
    </citation>
    <scope>NUCLEOTIDE SEQUENCE</scope>
    <source>
        <strain evidence="2">CBS 12478</strain>
    </source>
</reference>
<feature type="compositionally biased region" description="Polar residues" evidence="1">
    <location>
        <begin position="30"/>
        <end position="40"/>
    </location>
</feature>
<dbReference type="Proteomes" id="UP000322225">
    <property type="component" value="Chromosome 7"/>
</dbReference>
<evidence type="ECO:0000256" key="1">
    <source>
        <dbReference type="SAM" id="MobiDB-lite"/>
    </source>
</evidence>
<name>A0A5M6C2U7_9TREE</name>
<dbReference type="RefSeq" id="XP_031860487.1">
    <property type="nucleotide sequence ID" value="XM_032005253.1"/>
</dbReference>
<sequence>MNDPLSPLTVPPPRYLLESDSSDEEGQGAYPSTSTSRGSKSQPLPPQISIILPEAGEVEELVIGLGQAGRYITRSSGKVEPEGEVRVDGRVVGRGLKGEEGVLVLGLDESELGYEAIWELAEKLIDKVKAKRWTVITSYVPSMYIPSRSERSSRSLVEAPIRYLSSTTGDESKTDGASKFDAPNYLTGLAAALTALSAHPSSPSIDITTLSLPLPLSSLSVQRLSASLQTFSPLLAIQVGAKNRIKWTEDDDEPYAAPGMGKVRGTKRGVGEAASMYT</sequence>
<reference evidence="2" key="1">
    <citation type="submission" date="2017-08" db="EMBL/GenBank/DDBJ databases">
        <authorList>
            <person name="Cuomo C."/>
            <person name="Billmyre B."/>
            <person name="Heitman J."/>
        </authorList>
    </citation>
    <scope>NUCLEOTIDE SEQUENCE</scope>
    <source>
        <strain evidence="2">CBS 12478</strain>
    </source>
</reference>
<dbReference type="OrthoDB" id="2595969at2759"/>
<protein>
    <submittedName>
        <fullName evidence="2">Uncharacterized protein</fullName>
    </submittedName>
</protein>
<dbReference type="EMBL" id="CP144057">
    <property type="protein sequence ID" value="WWD19556.1"/>
    <property type="molecule type" value="Genomic_DNA"/>
</dbReference>
<accession>A0A5M6C2U7</accession>
<feature type="region of interest" description="Disordered" evidence="1">
    <location>
        <begin position="1"/>
        <end position="46"/>
    </location>
</feature>
<evidence type="ECO:0000313" key="3">
    <source>
        <dbReference type="Proteomes" id="UP000322225"/>
    </source>
</evidence>
<keyword evidence="3" id="KW-1185">Reference proteome</keyword>
<proteinExistence type="predicted"/>
<dbReference type="AlphaFoldDB" id="A0A5M6C2U7"/>
<evidence type="ECO:0000313" key="2">
    <source>
        <dbReference type="EMBL" id="WWD19556.1"/>
    </source>
</evidence>
<organism evidence="2 3">
    <name type="scientific">Kwoniella shandongensis</name>
    <dbReference type="NCBI Taxonomy" id="1734106"/>
    <lineage>
        <taxon>Eukaryota</taxon>
        <taxon>Fungi</taxon>
        <taxon>Dikarya</taxon>
        <taxon>Basidiomycota</taxon>
        <taxon>Agaricomycotina</taxon>
        <taxon>Tremellomycetes</taxon>
        <taxon>Tremellales</taxon>
        <taxon>Cryptococcaceae</taxon>
        <taxon>Kwoniella</taxon>
    </lineage>
</organism>
<dbReference type="KEGG" id="ksn:43589396"/>
<gene>
    <name evidence="2" type="ORF">CI109_104017</name>
</gene>
<dbReference type="GeneID" id="43589396"/>